<comment type="caution">
    <text evidence="11">The sequence shown here is derived from an EMBL/GenBank/DDBJ whole genome shotgun (WGS) entry which is preliminary data.</text>
</comment>
<dbReference type="InterPro" id="IPR027417">
    <property type="entry name" value="P-loop_NTPase"/>
</dbReference>
<keyword evidence="9" id="KW-0963">Cytoplasm</keyword>
<dbReference type="SUPFAM" id="SSF52540">
    <property type="entry name" value="P-loop containing nucleoside triphosphate hydrolases"/>
    <property type="match status" value="1"/>
</dbReference>
<protein>
    <recommendedName>
        <fullName evidence="3 9">Guanylate kinase</fullName>
        <ecNumber evidence="2 9">2.7.4.8</ecNumber>
    </recommendedName>
    <alternativeName>
        <fullName evidence="8 9">GMP kinase</fullName>
    </alternativeName>
</protein>
<dbReference type="CDD" id="cd00071">
    <property type="entry name" value="GMPK"/>
    <property type="match status" value="1"/>
</dbReference>
<comment type="similarity">
    <text evidence="1 9">Belongs to the guanylate kinase family.</text>
</comment>
<evidence type="ECO:0000256" key="9">
    <source>
        <dbReference type="HAMAP-Rule" id="MF_00328"/>
    </source>
</evidence>
<dbReference type="PATRIC" id="fig|857265.3.peg.1549"/>
<name>A0A0N0XKZ8_9NEIS</name>
<keyword evidence="12" id="KW-1185">Reference proteome</keyword>
<dbReference type="STRING" id="857265.WG78_07570"/>
<dbReference type="GO" id="GO:0004385">
    <property type="term" value="F:GMP kinase activity"/>
    <property type="evidence" value="ECO:0007669"/>
    <property type="project" value="UniProtKB-UniRule"/>
</dbReference>
<evidence type="ECO:0000313" key="12">
    <source>
        <dbReference type="Proteomes" id="UP000037939"/>
    </source>
</evidence>
<gene>
    <name evidence="9 11" type="primary">gmk</name>
    <name evidence="11" type="ORF">WG78_07570</name>
</gene>
<dbReference type="GO" id="GO:0005524">
    <property type="term" value="F:ATP binding"/>
    <property type="evidence" value="ECO:0007669"/>
    <property type="project" value="UniProtKB-UniRule"/>
</dbReference>
<dbReference type="InterPro" id="IPR017665">
    <property type="entry name" value="Guanylate_kinase"/>
</dbReference>
<organism evidence="11 12">
    <name type="scientific">Amantichitinum ursilacus</name>
    <dbReference type="NCBI Taxonomy" id="857265"/>
    <lineage>
        <taxon>Bacteria</taxon>
        <taxon>Pseudomonadati</taxon>
        <taxon>Pseudomonadota</taxon>
        <taxon>Betaproteobacteria</taxon>
        <taxon>Neisseriales</taxon>
        <taxon>Chitinibacteraceae</taxon>
        <taxon>Amantichitinum</taxon>
    </lineage>
</organism>
<dbReference type="FunFam" id="3.30.63.10:FF:000002">
    <property type="entry name" value="Guanylate kinase 1"/>
    <property type="match status" value="1"/>
</dbReference>
<dbReference type="EC" id="2.7.4.8" evidence="2 9"/>
<dbReference type="PANTHER" id="PTHR23117">
    <property type="entry name" value="GUANYLATE KINASE-RELATED"/>
    <property type="match status" value="1"/>
</dbReference>
<sequence length="204" mass="22747">MAKGTIYVVTAPSGAGKTTLVAALLAADQQIQLSISYTSRPARSGEVEGKDYYFVDRAKFESMIASGDFLEWAEVYGNYYGTSRAWIESVIENGRDILLEIDWQGAQQVTKLFPESVGIFVLPPSIATLEQRLRARGKDTEEVIQQRMSKAREEMGHVSEAQYVIINEHIDDAVRDIISVVRAERLRGERQAIRHAALVEALKA</sequence>
<keyword evidence="4 9" id="KW-0808">Transferase</keyword>
<dbReference type="Gene3D" id="3.30.63.10">
    <property type="entry name" value="Guanylate Kinase phosphate binding domain"/>
    <property type="match status" value="1"/>
</dbReference>
<proteinExistence type="inferred from homology"/>
<dbReference type="PROSITE" id="PS00856">
    <property type="entry name" value="GUANYLATE_KINASE_1"/>
    <property type="match status" value="1"/>
</dbReference>
<evidence type="ECO:0000256" key="1">
    <source>
        <dbReference type="ARBA" id="ARBA00005790"/>
    </source>
</evidence>
<dbReference type="HAMAP" id="MF_00328">
    <property type="entry name" value="Guanylate_kinase"/>
    <property type="match status" value="1"/>
</dbReference>
<keyword evidence="5 9" id="KW-0547">Nucleotide-binding</keyword>
<dbReference type="AlphaFoldDB" id="A0A0N0XKZ8"/>
<evidence type="ECO:0000256" key="2">
    <source>
        <dbReference type="ARBA" id="ARBA00012961"/>
    </source>
</evidence>
<evidence type="ECO:0000256" key="3">
    <source>
        <dbReference type="ARBA" id="ARBA00016296"/>
    </source>
</evidence>
<dbReference type="InterPro" id="IPR008144">
    <property type="entry name" value="Guanylate_kin-like_dom"/>
</dbReference>
<dbReference type="SMART" id="SM00072">
    <property type="entry name" value="GuKc"/>
    <property type="match status" value="1"/>
</dbReference>
<feature type="domain" description="Guanylate kinase-like" evidence="10">
    <location>
        <begin position="4"/>
        <end position="182"/>
    </location>
</feature>
<dbReference type="PANTHER" id="PTHR23117:SF13">
    <property type="entry name" value="GUANYLATE KINASE"/>
    <property type="match status" value="1"/>
</dbReference>
<dbReference type="InterPro" id="IPR008145">
    <property type="entry name" value="GK/Ca_channel_bsu"/>
</dbReference>
<dbReference type="InterPro" id="IPR020590">
    <property type="entry name" value="Guanylate_kinase_CS"/>
</dbReference>
<evidence type="ECO:0000259" key="10">
    <source>
        <dbReference type="PROSITE" id="PS50052"/>
    </source>
</evidence>
<evidence type="ECO:0000313" key="11">
    <source>
        <dbReference type="EMBL" id="KPC53684.1"/>
    </source>
</evidence>
<evidence type="ECO:0000256" key="7">
    <source>
        <dbReference type="ARBA" id="ARBA00022840"/>
    </source>
</evidence>
<evidence type="ECO:0000256" key="6">
    <source>
        <dbReference type="ARBA" id="ARBA00022777"/>
    </source>
</evidence>
<evidence type="ECO:0000256" key="4">
    <source>
        <dbReference type="ARBA" id="ARBA00022679"/>
    </source>
</evidence>
<dbReference type="RefSeq" id="WP_053937188.1">
    <property type="nucleotide sequence ID" value="NZ_LAQT01000005.1"/>
</dbReference>
<dbReference type="Proteomes" id="UP000037939">
    <property type="component" value="Unassembled WGS sequence"/>
</dbReference>
<comment type="catalytic activity">
    <reaction evidence="9">
        <text>GMP + ATP = GDP + ADP</text>
        <dbReference type="Rhea" id="RHEA:20780"/>
        <dbReference type="ChEBI" id="CHEBI:30616"/>
        <dbReference type="ChEBI" id="CHEBI:58115"/>
        <dbReference type="ChEBI" id="CHEBI:58189"/>
        <dbReference type="ChEBI" id="CHEBI:456216"/>
        <dbReference type="EC" id="2.7.4.8"/>
    </reaction>
</comment>
<dbReference type="Pfam" id="PF00625">
    <property type="entry name" value="Guanylate_kin"/>
    <property type="match status" value="1"/>
</dbReference>
<dbReference type="OrthoDB" id="9808150at2"/>
<dbReference type="GO" id="GO:0005829">
    <property type="term" value="C:cytosol"/>
    <property type="evidence" value="ECO:0007669"/>
    <property type="project" value="TreeGrafter"/>
</dbReference>
<accession>A0A0N0XKZ8</accession>
<dbReference type="EMBL" id="LAQT01000005">
    <property type="protein sequence ID" value="KPC53684.1"/>
    <property type="molecule type" value="Genomic_DNA"/>
</dbReference>
<reference evidence="11 12" key="1">
    <citation type="submission" date="2015-07" db="EMBL/GenBank/DDBJ databases">
        <title>Draft genome sequence of the Amantichitinum ursilacus IGB-41, a new chitin-degrading bacterium.</title>
        <authorList>
            <person name="Kirstahler P."/>
            <person name="Guenther M."/>
            <person name="Grumaz C."/>
            <person name="Rupp S."/>
            <person name="Zibek S."/>
            <person name="Sohn K."/>
        </authorList>
    </citation>
    <scope>NUCLEOTIDE SEQUENCE [LARGE SCALE GENOMIC DNA]</scope>
    <source>
        <strain evidence="11 12">IGB-41</strain>
    </source>
</reference>
<dbReference type="NCBIfam" id="TIGR03263">
    <property type="entry name" value="guanyl_kin"/>
    <property type="match status" value="1"/>
</dbReference>
<evidence type="ECO:0000256" key="8">
    <source>
        <dbReference type="ARBA" id="ARBA00030128"/>
    </source>
</evidence>
<evidence type="ECO:0000256" key="5">
    <source>
        <dbReference type="ARBA" id="ARBA00022741"/>
    </source>
</evidence>
<keyword evidence="6 9" id="KW-0418">Kinase</keyword>
<keyword evidence="7 9" id="KW-0067">ATP-binding</keyword>
<comment type="subcellular location">
    <subcellularLocation>
        <location evidence="9">Cytoplasm</location>
    </subcellularLocation>
</comment>
<dbReference type="Gene3D" id="3.40.50.300">
    <property type="entry name" value="P-loop containing nucleotide triphosphate hydrolases"/>
    <property type="match status" value="1"/>
</dbReference>
<comment type="function">
    <text evidence="9">Essential for recycling GMP and indirectly, cGMP.</text>
</comment>
<feature type="binding site" evidence="9">
    <location>
        <begin position="11"/>
        <end position="18"/>
    </location>
    <ligand>
        <name>ATP</name>
        <dbReference type="ChEBI" id="CHEBI:30616"/>
    </ligand>
</feature>
<dbReference type="PROSITE" id="PS50052">
    <property type="entry name" value="GUANYLATE_KINASE_2"/>
    <property type="match status" value="1"/>
</dbReference>